<evidence type="ECO:0000256" key="2">
    <source>
        <dbReference type="ARBA" id="ARBA00022649"/>
    </source>
</evidence>
<dbReference type="Pfam" id="PF05016">
    <property type="entry name" value="ParE_toxin"/>
    <property type="match status" value="1"/>
</dbReference>
<sequence length="108" mass="12081">MSLAPRRVVFRREALAQLDELYDYVALASSPVVAVDLVDSIVAFCEDLAPFPLRGIARDDVRPGLRTIGFHRRGVVAFVVRDDAVVIVGVFYGGRDYEPVLRDDDWSE</sequence>
<dbReference type="EMBL" id="JABCJJ010000045">
    <property type="protein sequence ID" value="NMR21615.1"/>
    <property type="molecule type" value="Genomic_DNA"/>
</dbReference>
<gene>
    <name evidence="3" type="ORF">HIR71_15550</name>
</gene>
<protein>
    <submittedName>
        <fullName evidence="3">Type II toxin-antitoxin system RelE/ParE family toxin</fullName>
    </submittedName>
</protein>
<accession>A0A7Y0QIU4</accession>
<proteinExistence type="inferred from homology"/>
<comment type="caution">
    <text evidence="3">The sequence shown here is derived from an EMBL/GenBank/DDBJ whole genome shotgun (WGS) entry which is preliminary data.</text>
</comment>
<name>A0A7Y0QIU4_CELFI</name>
<evidence type="ECO:0000256" key="1">
    <source>
        <dbReference type="ARBA" id="ARBA00006226"/>
    </source>
</evidence>
<dbReference type="Proteomes" id="UP000562124">
    <property type="component" value="Unassembled WGS sequence"/>
</dbReference>
<dbReference type="AlphaFoldDB" id="A0A7Y0QIU4"/>
<dbReference type="Gene3D" id="3.30.2310.20">
    <property type="entry name" value="RelE-like"/>
    <property type="match status" value="1"/>
</dbReference>
<organism evidence="3 4">
    <name type="scientific">Cellulomonas fimi</name>
    <dbReference type="NCBI Taxonomy" id="1708"/>
    <lineage>
        <taxon>Bacteria</taxon>
        <taxon>Bacillati</taxon>
        <taxon>Actinomycetota</taxon>
        <taxon>Actinomycetes</taxon>
        <taxon>Micrococcales</taxon>
        <taxon>Cellulomonadaceae</taxon>
        <taxon>Cellulomonas</taxon>
    </lineage>
</organism>
<dbReference type="RefSeq" id="WP_169325983.1">
    <property type="nucleotide sequence ID" value="NZ_JABCJJ010000045.1"/>
</dbReference>
<dbReference type="InterPro" id="IPR035093">
    <property type="entry name" value="RelE/ParE_toxin_dom_sf"/>
</dbReference>
<evidence type="ECO:0000313" key="4">
    <source>
        <dbReference type="Proteomes" id="UP000562124"/>
    </source>
</evidence>
<keyword evidence="2" id="KW-1277">Toxin-antitoxin system</keyword>
<dbReference type="PANTHER" id="PTHR33755">
    <property type="entry name" value="TOXIN PARE1-RELATED"/>
    <property type="match status" value="1"/>
</dbReference>
<dbReference type="InterPro" id="IPR007712">
    <property type="entry name" value="RelE/ParE_toxin"/>
</dbReference>
<dbReference type="PANTHER" id="PTHR33755:SF6">
    <property type="entry name" value="PLASMID STABILIZATION SYSTEM PROTEIN"/>
    <property type="match status" value="1"/>
</dbReference>
<evidence type="ECO:0000313" key="3">
    <source>
        <dbReference type="EMBL" id="NMR21615.1"/>
    </source>
</evidence>
<dbReference type="InterPro" id="IPR051803">
    <property type="entry name" value="TA_system_RelE-like_toxin"/>
</dbReference>
<reference evidence="3 4" key="1">
    <citation type="submission" date="2020-04" db="EMBL/GenBank/DDBJ databases">
        <title>Sequencing and Assembly of C. fimi.</title>
        <authorList>
            <person name="Ramsey A.R."/>
        </authorList>
    </citation>
    <scope>NUCLEOTIDE SEQUENCE [LARGE SCALE GENOMIC DNA]</scope>
    <source>
        <strain evidence="3 4">SB</strain>
    </source>
</reference>
<comment type="similarity">
    <text evidence="1">Belongs to the RelE toxin family.</text>
</comment>
<keyword evidence="4" id="KW-1185">Reference proteome</keyword>